<keyword evidence="2" id="KW-1185">Reference proteome</keyword>
<proteinExistence type="predicted"/>
<sequence length="312" mass="35751">MFANVSLSRNTIADRVCEKATDVKTQLIEKGRDFAAYSLAVDESNDTMKAMIFIRGVDSSLNVTEEIILDMKSMHETTTWKDIFDNVCRSVTDMKLPWGKPVRPTTNGAPVGGEKCGLVGKMRLKMQEDCTSELIAYRCIIHQGSLCGKVLNMEHVMSTVSQTVNFIRVKSLNHRQFRSFLQEIDSEFGDMPHHTELRWISRGKVFLLIEEICQFMDSKEKDSTVLRDEKWKCELACLPDVTHLDVLNLQLQRWDHLVTDMHDAVKAFKVKLRIWETQMHPCNLSHFPCCKAMLNHGVPKCILCRKAQLASR</sequence>
<dbReference type="PANTHER" id="PTHR45913:SF11">
    <property type="entry name" value="EPM2A-INTERACTING PROTEIN 1"/>
    <property type="match status" value="1"/>
</dbReference>
<protein>
    <recommendedName>
        <fullName evidence="3">General transcription factor II-I repeat domain-containing protein 2-like</fullName>
    </recommendedName>
</protein>
<dbReference type="Proteomes" id="UP001162480">
    <property type="component" value="Chromosome 1"/>
</dbReference>
<evidence type="ECO:0008006" key="3">
    <source>
        <dbReference type="Google" id="ProtNLM"/>
    </source>
</evidence>
<evidence type="ECO:0000313" key="2">
    <source>
        <dbReference type="Proteomes" id="UP001162480"/>
    </source>
</evidence>
<gene>
    <name evidence="1" type="ORF">OCTVUL_1B030598</name>
</gene>
<organism evidence="1 2">
    <name type="scientific">Octopus vulgaris</name>
    <name type="common">Common octopus</name>
    <dbReference type="NCBI Taxonomy" id="6645"/>
    <lineage>
        <taxon>Eukaryota</taxon>
        <taxon>Metazoa</taxon>
        <taxon>Spiralia</taxon>
        <taxon>Lophotrochozoa</taxon>
        <taxon>Mollusca</taxon>
        <taxon>Cephalopoda</taxon>
        <taxon>Coleoidea</taxon>
        <taxon>Octopodiformes</taxon>
        <taxon>Octopoda</taxon>
        <taxon>Incirrata</taxon>
        <taxon>Octopodidae</taxon>
        <taxon>Octopus</taxon>
    </lineage>
</organism>
<dbReference type="AlphaFoldDB" id="A0AA36AIP4"/>
<reference evidence="1" key="1">
    <citation type="submission" date="2023-08" db="EMBL/GenBank/DDBJ databases">
        <authorList>
            <person name="Alioto T."/>
            <person name="Alioto T."/>
            <person name="Gomez Garrido J."/>
        </authorList>
    </citation>
    <scope>NUCLEOTIDE SEQUENCE</scope>
</reference>
<evidence type="ECO:0000313" key="1">
    <source>
        <dbReference type="EMBL" id="CAI9716823.1"/>
    </source>
</evidence>
<accession>A0AA36AIP4</accession>
<dbReference type="PANTHER" id="PTHR45913">
    <property type="entry name" value="EPM2A-INTERACTING PROTEIN 1"/>
    <property type="match status" value="1"/>
</dbReference>
<dbReference type="EMBL" id="OX597814">
    <property type="protein sequence ID" value="CAI9716823.1"/>
    <property type="molecule type" value="Genomic_DNA"/>
</dbReference>
<name>A0AA36AIP4_OCTVU</name>